<evidence type="ECO:0000256" key="1">
    <source>
        <dbReference type="ARBA" id="ARBA00011073"/>
    </source>
</evidence>
<dbReference type="PRINTS" id="PR00723">
    <property type="entry name" value="SUBTILISIN"/>
</dbReference>
<dbReference type="OrthoDB" id="10256524at2759"/>
<dbReference type="InterPro" id="IPR000209">
    <property type="entry name" value="Peptidase_S8/S53_dom"/>
</dbReference>
<feature type="active site" description="Charge relay system" evidence="7">
    <location>
        <position position="125"/>
    </location>
</feature>
<dbReference type="OMA" id="PADCKNT"/>
<evidence type="ECO:0000259" key="8">
    <source>
        <dbReference type="Pfam" id="PF00082"/>
    </source>
</evidence>
<dbReference type="GeneID" id="24918850"/>
<dbReference type="InterPro" id="IPR051048">
    <property type="entry name" value="Peptidase_S8/S53_subtilisin"/>
</dbReference>
<dbReference type="Pfam" id="PF00082">
    <property type="entry name" value="Peptidase_S8"/>
    <property type="match status" value="1"/>
</dbReference>
<evidence type="ECO:0000256" key="2">
    <source>
        <dbReference type="ARBA" id="ARBA00022670"/>
    </source>
</evidence>
<dbReference type="CDD" id="cd04842">
    <property type="entry name" value="Peptidases_S8_Kp43_protease"/>
    <property type="match status" value="1"/>
</dbReference>
<organism evidence="9">
    <name type="scientific">Blastocystis hominis</name>
    <dbReference type="NCBI Taxonomy" id="12968"/>
    <lineage>
        <taxon>Eukaryota</taxon>
        <taxon>Sar</taxon>
        <taxon>Stramenopiles</taxon>
        <taxon>Bigyra</taxon>
        <taxon>Opalozoa</taxon>
        <taxon>Opalinata</taxon>
        <taxon>Blastocystidae</taxon>
        <taxon>Blastocystis</taxon>
    </lineage>
</organism>
<sequence>MVKSSLARPLLPLANLLSQKDILSVSLKPKWKLHHLRQLNDYARQSLADGYYDASGESSKIYKLHNLNGRNVLVGVGDSGIDWKSTYFYDPDHSVKRAESGSSDHRKISLYVPLFGKDETSTDGHGTHVCGTIAGKAYDSSNSSDALYNGIAEEAKLLFVDLEDSDEDLYLPKDLYNRYYMKTLYRNKARINSNSWGSEEDYEYDSFCSQTDKFVWDYNDMLILFAAGNEGEEGLGSVTSPALSKNVITVGATHSERNHDGKNYITYFSSRGNPNKRTIKPDIVAPGDQFSAKSLSRWDCGLNCDNHGGVVKMQGTSMATPAVAGIVALITQYLKEKSYHNQELDVRASLIKAMVVHSGQPTTGYCNIIMRCFPHNKNHFYYEGHGRVQLDRVLHYDGESDFELFLYYGQINEKKESFTLEFTITNISLEIQ</sequence>
<evidence type="ECO:0000256" key="7">
    <source>
        <dbReference type="PROSITE-ProRule" id="PRU01240"/>
    </source>
</evidence>
<keyword evidence="10" id="KW-1185">Reference proteome</keyword>
<dbReference type="EMBL" id="FN668642">
    <property type="protein sequence ID" value="CBK21445.2"/>
    <property type="molecule type" value="Genomic_DNA"/>
</dbReference>
<dbReference type="InterPro" id="IPR022398">
    <property type="entry name" value="Peptidase_S8_His-AS"/>
</dbReference>
<dbReference type="InParanoid" id="D8M056"/>
<evidence type="ECO:0000256" key="6">
    <source>
        <dbReference type="ARBA" id="ARBA00023619"/>
    </source>
</evidence>
<dbReference type="InterPro" id="IPR015500">
    <property type="entry name" value="Peptidase_S8_subtilisin-rel"/>
</dbReference>
<dbReference type="Gene3D" id="3.40.50.200">
    <property type="entry name" value="Peptidase S8/S53 domain"/>
    <property type="match status" value="1"/>
</dbReference>
<dbReference type="PROSITE" id="PS51892">
    <property type="entry name" value="SUBTILASE"/>
    <property type="match status" value="1"/>
</dbReference>
<evidence type="ECO:0000313" key="9">
    <source>
        <dbReference type="EMBL" id="CBK21445.2"/>
    </source>
</evidence>
<dbReference type="PANTHER" id="PTHR43399:SF4">
    <property type="entry name" value="CELL WALL-ASSOCIATED PROTEASE"/>
    <property type="match status" value="1"/>
</dbReference>
<evidence type="ECO:0000256" key="4">
    <source>
        <dbReference type="ARBA" id="ARBA00022825"/>
    </source>
</evidence>
<dbReference type="InterPro" id="IPR036852">
    <property type="entry name" value="Peptidase_S8/S53_dom_sf"/>
</dbReference>
<dbReference type="InterPro" id="IPR023828">
    <property type="entry name" value="Peptidase_S8_Ser-AS"/>
</dbReference>
<dbReference type="PANTHER" id="PTHR43399">
    <property type="entry name" value="SUBTILISIN-RELATED"/>
    <property type="match status" value="1"/>
</dbReference>
<keyword evidence="3 7" id="KW-0378">Hydrolase</keyword>
<keyword evidence="4 7" id="KW-0720">Serine protease</keyword>
<protein>
    <recommendedName>
        <fullName evidence="6">subtilisin</fullName>
        <ecNumber evidence="6">3.4.21.62</ecNumber>
    </recommendedName>
</protein>
<evidence type="ECO:0000256" key="3">
    <source>
        <dbReference type="ARBA" id="ARBA00022801"/>
    </source>
</evidence>
<keyword evidence="2 7" id="KW-0645">Protease</keyword>
<dbReference type="GO" id="GO:0006508">
    <property type="term" value="P:proteolysis"/>
    <property type="evidence" value="ECO:0007669"/>
    <property type="project" value="UniProtKB-KW"/>
</dbReference>
<accession>D8M056</accession>
<evidence type="ECO:0000313" key="10">
    <source>
        <dbReference type="Proteomes" id="UP000008312"/>
    </source>
</evidence>
<dbReference type="EC" id="3.4.21.62" evidence="6"/>
<dbReference type="RefSeq" id="XP_012895493.1">
    <property type="nucleotide sequence ID" value="XM_013040039.1"/>
</dbReference>
<comment type="similarity">
    <text evidence="1 7">Belongs to the peptidase S8 family.</text>
</comment>
<gene>
    <name evidence="9" type="ORF">GSBLH_T00001613001</name>
</gene>
<feature type="active site" description="Charge relay system" evidence="7">
    <location>
        <position position="317"/>
    </location>
</feature>
<feature type="active site" description="Charge relay system" evidence="7">
    <location>
        <position position="78"/>
    </location>
</feature>
<dbReference type="PROSITE" id="PS00137">
    <property type="entry name" value="SUBTILASE_HIS"/>
    <property type="match status" value="1"/>
</dbReference>
<comment type="catalytic activity">
    <reaction evidence="5">
        <text>Hydrolysis of proteins with broad specificity for peptide bonds, and a preference for a large uncharged residue in P1. Hydrolyzes peptide amides.</text>
        <dbReference type="EC" id="3.4.21.62"/>
    </reaction>
</comment>
<dbReference type="GO" id="GO:0004252">
    <property type="term" value="F:serine-type endopeptidase activity"/>
    <property type="evidence" value="ECO:0007669"/>
    <property type="project" value="UniProtKB-UniRule"/>
</dbReference>
<dbReference type="AlphaFoldDB" id="D8M056"/>
<dbReference type="InterPro" id="IPR034058">
    <property type="entry name" value="TagA/B/C/D_pept_dom"/>
</dbReference>
<dbReference type="SUPFAM" id="SSF52743">
    <property type="entry name" value="Subtilisin-like"/>
    <property type="match status" value="1"/>
</dbReference>
<dbReference type="Proteomes" id="UP000008312">
    <property type="component" value="Unassembled WGS sequence"/>
</dbReference>
<feature type="domain" description="Peptidase S8/S53" evidence="8">
    <location>
        <begin position="69"/>
        <end position="358"/>
    </location>
</feature>
<evidence type="ECO:0000256" key="5">
    <source>
        <dbReference type="ARBA" id="ARBA00023529"/>
    </source>
</evidence>
<reference evidence="9" key="1">
    <citation type="submission" date="2010-02" db="EMBL/GenBank/DDBJ databases">
        <title>Sequencing and annotation of the Blastocystis hominis genome.</title>
        <authorList>
            <person name="Wincker P."/>
        </authorList>
    </citation>
    <scope>NUCLEOTIDE SEQUENCE</scope>
    <source>
        <strain evidence="9">Singapore isolate B</strain>
    </source>
</reference>
<dbReference type="PROSITE" id="PS00138">
    <property type="entry name" value="SUBTILASE_SER"/>
    <property type="match status" value="1"/>
</dbReference>
<proteinExistence type="inferred from homology"/>
<name>D8M056_BLAHO</name>